<name>A0A8X6HED9_TRICU</name>
<comment type="caution">
    <text evidence="1">The sequence shown here is derived from an EMBL/GenBank/DDBJ whole genome shotgun (WGS) entry which is preliminary data.</text>
</comment>
<organism evidence="1 2">
    <name type="scientific">Trichonephila clavata</name>
    <name type="common">Joro spider</name>
    <name type="synonym">Nephila clavata</name>
    <dbReference type="NCBI Taxonomy" id="2740835"/>
    <lineage>
        <taxon>Eukaryota</taxon>
        <taxon>Metazoa</taxon>
        <taxon>Ecdysozoa</taxon>
        <taxon>Arthropoda</taxon>
        <taxon>Chelicerata</taxon>
        <taxon>Arachnida</taxon>
        <taxon>Araneae</taxon>
        <taxon>Araneomorphae</taxon>
        <taxon>Entelegynae</taxon>
        <taxon>Araneoidea</taxon>
        <taxon>Nephilidae</taxon>
        <taxon>Trichonephila</taxon>
    </lineage>
</organism>
<evidence type="ECO:0000313" key="2">
    <source>
        <dbReference type="Proteomes" id="UP000887116"/>
    </source>
</evidence>
<reference evidence="1" key="1">
    <citation type="submission" date="2020-07" db="EMBL/GenBank/DDBJ databases">
        <title>Multicomponent nature underlies the extraordinary mechanical properties of spider dragline silk.</title>
        <authorList>
            <person name="Kono N."/>
            <person name="Nakamura H."/>
            <person name="Mori M."/>
            <person name="Yoshida Y."/>
            <person name="Ohtoshi R."/>
            <person name="Malay A.D."/>
            <person name="Moran D.A.P."/>
            <person name="Tomita M."/>
            <person name="Numata K."/>
            <person name="Arakawa K."/>
        </authorList>
    </citation>
    <scope>NUCLEOTIDE SEQUENCE</scope>
</reference>
<evidence type="ECO:0000313" key="1">
    <source>
        <dbReference type="EMBL" id="GFR22202.1"/>
    </source>
</evidence>
<sequence>MSETHSEQRKLGKVVESSANKKARREVSKKYGKFTEDCIPDGVFPIGDDVFVFASIYYDSVSVHIRRFKKYGKTYYPTPEGITLDPQWIECIMRKKKVPESLEELPSGLFPPERHIQITSENFTNFTFKRIKYGPNKEPTFKEISISREQWAEMIEKYGAIENAVIDNVFLCMDFLTAYKTFCEGPIENALPFSLDVSLGQRYLTQILKKSICSLLNEKGLNQPQKLAEELWGNREETFNSHVLSLEANEIADYFYNNLFENELADPNFGVPGKIDLLIGAEAFFDIIKEGIIRTSNNGLVFRRSVFGYTATGNTSSYTQNQFCGFISEMQNIDNNLQKFWEIETINEGQKPLSKEEEYCENHYQMTHTRNEAGRYIVQMPTKDIPGLGHSKGFSNEKT</sequence>
<dbReference type="OrthoDB" id="8065733at2759"/>
<accession>A0A8X6HED9</accession>
<keyword evidence="2" id="KW-1185">Reference proteome</keyword>
<dbReference type="AlphaFoldDB" id="A0A8X6HED9"/>
<gene>
    <name evidence="1" type="primary">AVEN_117041_1</name>
    <name evidence="1" type="ORF">TNCT_252301</name>
</gene>
<protein>
    <submittedName>
        <fullName evidence="1">Uncharacterized protein</fullName>
    </submittedName>
</protein>
<dbReference type="Proteomes" id="UP000887116">
    <property type="component" value="Unassembled WGS sequence"/>
</dbReference>
<proteinExistence type="predicted"/>
<dbReference type="EMBL" id="BMAO01018250">
    <property type="protein sequence ID" value="GFR22202.1"/>
    <property type="molecule type" value="Genomic_DNA"/>
</dbReference>